<dbReference type="InterPro" id="IPR023397">
    <property type="entry name" value="SAM-dep_MeTrfase_MraW_recog"/>
</dbReference>
<dbReference type="SUPFAM" id="SSF81799">
    <property type="entry name" value="Putative methyltransferase TM0872, insert domain"/>
    <property type="match status" value="1"/>
</dbReference>
<keyword evidence="5 7" id="KW-0808">Transferase</keyword>
<keyword evidence="3 7" id="KW-0698">rRNA processing</keyword>
<comment type="function">
    <text evidence="7">Specifically methylates the N4 position of cytidine in position 1402 (C1402) of 16S rRNA.</text>
</comment>
<feature type="binding site" evidence="7">
    <location>
        <position position="79"/>
    </location>
    <ligand>
        <name>S-adenosyl-L-methionine</name>
        <dbReference type="ChEBI" id="CHEBI:59789"/>
    </ligand>
</feature>
<keyword evidence="9" id="KW-1185">Reference proteome</keyword>
<evidence type="ECO:0000256" key="3">
    <source>
        <dbReference type="ARBA" id="ARBA00022552"/>
    </source>
</evidence>
<dbReference type="InterPro" id="IPR029063">
    <property type="entry name" value="SAM-dependent_MTases_sf"/>
</dbReference>
<dbReference type="FunFam" id="1.10.150.170:FF:000001">
    <property type="entry name" value="Ribosomal RNA small subunit methyltransferase H"/>
    <property type="match status" value="1"/>
</dbReference>
<feature type="binding site" evidence="7">
    <location>
        <position position="52"/>
    </location>
    <ligand>
        <name>S-adenosyl-L-methionine</name>
        <dbReference type="ChEBI" id="CHEBI:59789"/>
    </ligand>
</feature>
<keyword evidence="4 7" id="KW-0489">Methyltransferase</keyword>
<proteinExistence type="inferred from homology"/>
<dbReference type="EC" id="2.1.1.199" evidence="7"/>
<comment type="caution">
    <text evidence="8">The sequence shown here is derived from an EMBL/GenBank/DDBJ whole genome shotgun (WGS) entry which is preliminary data.</text>
</comment>
<dbReference type="RefSeq" id="WP_154439738.1">
    <property type="nucleotide sequence ID" value="NZ_JAHLPJ010000001.1"/>
</dbReference>
<dbReference type="Pfam" id="PF01795">
    <property type="entry name" value="Methyltransf_5"/>
    <property type="match status" value="1"/>
</dbReference>
<evidence type="ECO:0000256" key="2">
    <source>
        <dbReference type="ARBA" id="ARBA00022490"/>
    </source>
</evidence>
<dbReference type="EMBL" id="VUNQ01000013">
    <property type="protein sequence ID" value="MSU01325.1"/>
    <property type="molecule type" value="Genomic_DNA"/>
</dbReference>
<comment type="subcellular location">
    <subcellularLocation>
        <location evidence="7">Cytoplasm</location>
    </subcellularLocation>
</comment>
<evidence type="ECO:0000256" key="1">
    <source>
        <dbReference type="ARBA" id="ARBA00010396"/>
    </source>
</evidence>
<keyword evidence="2 7" id="KW-0963">Cytoplasm</keyword>
<evidence type="ECO:0000256" key="7">
    <source>
        <dbReference type="HAMAP-Rule" id="MF_01007"/>
    </source>
</evidence>
<dbReference type="AlphaFoldDB" id="A0A6N7XXV7"/>
<evidence type="ECO:0000256" key="5">
    <source>
        <dbReference type="ARBA" id="ARBA00022679"/>
    </source>
</evidence>
<feature type="binding site" evidence="7">
    <location>
        <position position="100"/>
    </location>
    <ligand>
        <name>S-adenosyl-L-methionine</name>
        <dbReference type="ChEBI" id="CHEBI:59789"/>
    </ligand>
</feature>
<evidence type="ECO:0000256" key="6">
    <source>
        <dbReference type="ARBA" id="ARBA00022691"/>
    </source>
</evidence>
<dbReference type="HAMAP" id="MF_01007">
    <property type="entry name" value="16SrRNA_methyltr_H"/>
    <property type="match status" value="1"/>
</dbReference>
<feature type="binding site" evidence="7">
    <location>
        <begin position="33"/>
        <end position="35"/>
    </location>
    <ligand>
        <name>S-adenosyl-L-methionine</name>
        <dbReference type="ChEBI" id="CHEBI:59789"/>
    </ligand>
</feature>
<protein>
    <recommendedName>
        <fullName evidence="7">Ribosomal RNA small subunit methyltransferase H</fullName>
        <ecNumber evidence="7">2.1.1.199</ecNumber>
    </recommendedName>
    <alternativeName>
        <fullName evidence="7">16S rRNA m(4)C1402 methyltransferase</fullName>
    </alternativeName>
    <alternativeName>
        <fullName evidence="7">rRNA (cytosine-N(4)-)-methyltransferase RsmH</fullName>
    </alternativeName>
</protein>
<sequence>MNFEHISVLLNEVLEGLNIKEDGIYVDGTLGGAGHSSHIVKRLTTGKLIGIDQDLNALKKAEEVLAEYMDKVVLVHNNYENIDDVLDKLEIKKVDGILLDLGVSSHQLDEETRGFSHNKDAELDMRMDNTKSFSAWDVVNKYSEQELERIIWDYGEERWAKRIAKFIVEERKSHTIDTTFQLVTVIKKAIPKEVRKDGHHPAKKTFQAIRIEVNRELDVLIDSIPKMINRLNPQGRLAIITFHSLEDRIVKEGFRELYKDCICPPHLPQCICNKEREIEIITRKPIGPSKEEINLNPRSRSAKLRIAEKLSVLNGKGGE</sequence>
<dbReference type="GO" id="GO:0005737">
    <property type="term" value="C:cytoplasm"/>
    <property type="evidence" value="ECO:0007669"/>
    <property type="project" value="UniProtKB-SubCell"/>
</dbReference>
<dbReference type="PIRSF" id="PIRSF004486">
    <property type="entry name" value="MraW"/>
    <property type="match status" value="1"/>
</dbReference>
<dbReference type="NCBIfam" id="TIGR00006">
    <property type="entry name" value="16S rRNA (cytosine(1402)-N(4))-methyltransferase RsmH"/>
    <property type="match status" value="1"/>
</dbReference>
<evidence type="ECO:0000256" key="4">
    <source>
        <dbReference type="ARBA" id="ARBA00022603"/>
    </source>
</evidence>
<dbReference type="GO" id="GO:0070475">
    <property type="term" value="P:rRNA base methylation"/>
    <property type="evidence" value="ECO:0007669"/>
    <property type="project" value="UniProtKB-UniRule"/>
</dbReference>
<evidence type="ECO:0000313" key="9">
    <source>
        <dbReference type="Proteomes" id="UP000469523"/>
    </source>
</evidence>
<comment type="similarity">
    <text evidence="1 7">Belongs to the methyltransferase superfamily. RsmH family.</text>
</comment>
<organism evidence="8 9">
    <name type="scientific">Tissierella pigra</name>
    <dbReference type="NCBI Taxonomy" id="2607614"/>
    <lineage>
        <taxon>Bacteria</taxon>
        <taxon>Bacillati</taxon>
        <taxon>Bacillota</taxon>
        <taxon>Tissierellia</taxon>
        <taxon>Tissierellales</taxon>
        <taxon>Tissierellaceae</taxon>
        <taxon>Tissierella</taxon>
    </lineage>
</organism>
<accession>A0A6N7XXV7</accession>
<dbReference type="InterPro" id="IPR002903">
    <property type="entry name" value="RsmH"/>
</dbReference>
<dbReference type="Gene3D" id="1.10.150.170">
    <property type="entry name" value="Putative methyltransferase TM0872, insert domain"/>
    <property type="match status" value="1"/>
</dbReference>
<dbReference type="GO" id="GO:0071424">
    <property type="term" value="F:rRNA (cytosine-N4-)-methyltransferase activity"/>
    <property type="evidence" value="ECO:0007669"/>
    <property type="project" value="UniProtKB-UniRule"/>
</dbReference>
<reference evidence="8 9" key="1">
    <citation type="submission" date="2019-09" db="EMBL/GenBank/DDBJ databases">
        <title>In-depth cultivation of the pig gut microbiome towards novel bacterial diversity and tailored functional studies.</title>
        <authorList>
            <person name="Wylensek D."/>
            <person name="Hitch T.C.A."/>
            <person name="Clavel T."/>
        </authorList>
    </citation>
    <scope>NUCLEOTIDE SEQUENCE [LARGE SCALE GENOMIC DNA]</scope>
    <source>
        <strain evidence="8 9">WCA3-693-APC-4?</strain>
    </source>
</reference>
<dbReference type="Gene3D" id="3.40.50.150">
    <property type="entry name" value="Vaccinia Virus protein VP39"/>
    <property type="match status" value="1"/>
</dbReference>
<dbReference type="Proteomes" id="UP000469523">
    <property type="component" value="Unassembled WGS sequence"/>
</dbReference>
<keyword evidence="6 7" id="KW-0949">S-adenosyl-L-methionine</keyword>
<dbReference type="PANTHER" id="PTHR11265:SF0">
    <property type="entry name" value="12S RRNA N4-METHYLCYTIDINE METHYLTRANSFERASE"/>
    <property type="match status" value="1"/>
</dbReference>
<dbReference type="PANTHER" id="PTHR11265">
    <property type="entry name" value="S-ADENOSYL-METHYLTRANSFERASE MRAW"/>
    <property type="match status" value="1"/>
</dbReference>
<dbReference type="SUPFAM" id="SSF53335">
    <property type="entry name" value="S-adenosyl-L-methionine-dependent methyltransferases"/>
    <property type="match status" value="1"/>
</dbReference>
<comment type="catalytic activity">
    <reaction evidence="7">
        <text>cytidine(1402) in 16S rRNA + S-adenosyl-L-methionine = N(4)-methylcytidine(1402) in 16S rRNA + S-adenosyl-L-homocysteine + H(+)</text>
        <dbReference type="Rhea" id="RHEA:42928"/>
        <dbReference type="Rhea" id="RHEA-COMP:10286"/>
        <dbReference type="Rhea" id="RHEA-COMP:10287"/>
        <dbReference type="ChEBI" id="CHEBI:15378"/>
        <dbReference type="ChEBI" id="CHEBI:57856"/>
        <dbReference type="ChEBI" id="CHEBI:59789"/>
        <dbReference type="ChEBI" id="CHEBI:74506"/>
        <dbReference type="ChEBI" id="CHEBI:82748"/>
        <dbReference type="EC" id="2.1.1.199"/>
    </reaction>
</comment>
<feature type="binding site" evidence="7">
    <location>
        <position position="107"/>
    </location>
    <ligand>
        <name>S-adenosyl-L-methionine</name>
        <dbReference type="ChEBI" id="CHEBI:59789"/>
    </ligand>
</feature>
<gene>
    <name evidence="7 8" type="primary">rsmH</name>
    <name evidence="8" type="ORF">FYJ83_07585</name>
</gene>
<name>A0A6N7XXV7_9FIRM</name>
<evidence type="ECO:0000313" key="8">
    <source>
        <dbReference type="EMBL" id="MSU01325.1"/>
    </source>
</evidence>